<evidence type="ECO:0000256" key="3">
    <source>
        <dbReference type="ARBA" id="ARBA00022692"/>
    </source>
</evidence>
<keyword evidence="4 6" id="KW-1133">Transmembrane helix</keyword>
<reference evidence="8 9" key="1">
    <citation type="submission" date="2018-03" db="EMBL/GenBank/DDBJ databases">
        <title>Rhodobacter veldkampii.</title>
        <authorList>
            <person name="Meyer T.E."/>
            <person name="Miller S."/>
            <person name="Lodha T."/>
            <person name="Gandham S."/>
            <person name="Chintalapati S."/>
            <person name="Chintalapati V.R."/>
        </authorList>
    </citation>
    <scope>NUCLEOTIDE SEQUENCE [LARGE SCALE GENOMIC DNA]</scope>
    <source>
        <strain evidence="8 9">DSM 11550</strain>
    </source>
</reference>
<dbReference type="Proteomes" id="UP000241899">
    <property type="component" value="Unassembled WGS sequence"/>
</dbReference>
<dbReference type="EMBL" id="PZKF01000027">
    <property type="protein sequence ID" value="PTE16981.1"/>
    <property type="molecule type" value="Genomic_DNA"/>
</dbReference>
<sequence>MMALQTTRRPLAGQVWRYAATGVANTLLGLIVIVGLHRGAGVGLVAANAVGYGAGLCLSFWLNSNWTFGHSGRLGPAVIRFAAVLAVAFAVNLLVIVGLQRAGLPYLIAQCSGALVYSLIGFVGSRHVVFTERA</sequence>
<feature type="transmembrane region" description="Helical" evidence="6">
    <location>
        <begin position="15"/>
        <end position="36"/>
    </location>
</feature>
<comment type="similarity">
    <text evidence="2">Belongs to the GtrA family.</text>
</comment>
<evidence type="ECO:0000256" key="2">
    <source>
        <dbReference type="ARBA" id="ARBA00009399"/>
    </source>
</evidence>
<evidence type="ECO:0000256" key="5">
    <source>
        <dbReference type="ARBA" id="ARBA00023136"/>
    </source>
</evidence>
<dbReference type="GO" id="GO:0005886">
    <property type="term" value="C:plasma membrane"/>
    <property type="evidence" value="ECO:0007669"/>
    <property type="project" value="TreeGrafter"/>
</dbReference>
<protein>
    <recommendedName>
        <fullName evidence="7">GtrA/DPMS transmembrane domain-containing protein</fullName>
    </recommendedName>
</protein>
<evidence type="ECO:0000259" key="7">
    <source>
        <dbReference type="Pfam" id="PF04138"/>
    </source>
</evidence>
<feature type="transmembrane region" description="Helical" evidence="6">
    <location>
        <begin position="42"/>
        <end position="62"/>
    </location>
</feature>
<comment type="caution">
    <text evidence="8">The sequence shown here is derived from an EMBL/GenBank/DDBJ whole genome shotgun (WGS) entry which is preliminary data.</text>
</comment>
<evidence type="ECO:0000256" key="6">
    <source>
        <dbReference type="SAM" id="Phobius"/>
    </source>
</evidence>
<gene>
    <name evidence="8" type="ORF">C5F46_11645</name>
</gene>
<feature type="domain" description="GtrA/DPMS transmembrane" evidence="7">
    <location>
        <begin position="17"/>
        <end position="130"/>
    </location>
</feature>
<evidence type="ECO:0000313" key="9">
    <source>
        <dbReference type="Proteomes" id="UP000241899"/>
    </source>
</evidence>
<feature type="transmembrane region" description="Helical" evidence="6">
    <location>
        <begin position="74"/>
        <end position="97"/>
    </location>
</feature>
<proteinExistence type="inferred from homology"/>
<keyword evidence="3 6" id="KW-0812">Transmembrane</keyword>
<dbReference type="InterPro" id="IPR051401">
    <property type="entry name" value="GtrA_CellWall_Glycosyl"/>
</dbReference>
<keyword evidence="9" id="KW-1185">Reference proteome</keyword>
<comment type="subcellular location">
    <subcellularLocation>
        <location evidence="1">Membrane</location>
        <topology evidence="1">Multi-pass membrane protein</topology>
    </subcellularLocation>
</comment>
<dbReference type="PANTHER" id="PTHR38459">
    <property type="entry name" value="PROPHAGE BACTOPRENOL-LINKED GLUCOSE TRANSLOCASE HOMOLOG"/>
    <property type="match status" value="1"/>
</dbReference>
<organism evidence="8 9">
    <name type="scientific">Phaeovulum veldkampii DSM 11550</name>
    <dbReference type="NCBI Taxonomy" id="1185920"/>
    <lineage>
        <taxon>Bacteria</taxon>
        <taxon>Pseudomonadati</taxon>
        <taxon>Pseudomonadota</taxon>
        <taxon>Alphaproteobacteria</taxon>
        <taxon>Rhodobacterales</taxon>
        <taxon>Paracoccaceae</taxon>
        <taxon>Phaeovulum</taxon>
    </lineage>
</organism>
<dbReference type="InterPro" id="IPR007267">
    <property type="entry name" value="GtrA_DPMS_TM"/>
</dbReference>
<evidence type="ECO:0000256" key="1">
    <source>
        <dbReference type="ARBA" id="ARBA00004141"/>
    </source>
</evidence>
<dbReference type="GO" id="GO:0000271">
    <property type="term" value="P:polysaccharide biosynthetic process"/>
    <property type="evidence" value="ECO:0007669"/>
    <property type="project" value="InterPro"/>
</dbReference>
<keyword evidence="5 6" id="KW-0472">Membrane</keyword>
<dbReference type="PANTHER" id="PTHR38459:SF1">
    <property type="entry name" value="PROPHAGE BACTOPRENOL-LINKED GLUCOSE TRANSLOCASE HOMOLOG"/>
    <property type="match status" value="1"/>
</dbReference>
<feature type="transmembrane region" description="Helical" evidence="6">
    <location>
        <begin position="103"/>
        <end position="123"/>
    </location>
</feature>
<dbReference type="Pfam" id="PF04138">
    <property type="entry name" value="GtrA_DPMS_TM"/>
    <property type="match status" value="1"/>
</dbReference>
<dbReference type="AlphaFoldDB" id="A0A2T4JGE4"/>
<dbReference type="OrthoDB" id="7874307at2"/>
<evidence type="ECO:0000256" key="4">
    <source>
        <dbReference type="ARBA" id="ARBA00022989"/>
    </source>
</evidence>
<name>A0A2T4JGE4_9RHOB</name>
<accession>A0A2T4JGE4</accession>
<dbReference type="RefSeq" id="WP_107325517.1">
    <property type="nucleotide sequence ID" value="NZ_NHSP01000088.1"/>
</dbReference>
<evidence type="ECO:0000313" key="8">
    <source>
        <dbReference type="EMBL" id="PTE16981.1"/>
    </source>
</evidence>